<feature type="transmembrane region" description="Helical" evidence="1">
    <location>
        <begin position="170"/>
        <end position="187"/>
    </location>
</feature>
<feature type="domain" description="Ice-binding protein C-terminal" evidence="3">
    <location>
        <begin position="166"/>
        <end position="190"/>
    </location>
</feature>
<gene>
    <name evidence="4" type="ORF">FHT02_003432</name>
</gene>
<dbReference type="NCBIfam" id="NF038126">
    <property type="entry name" value="PEP_CTERM_FxDxF"/>
    <property type="match status" value="1"/>
</dbReference>
<feature type="signal peptide" evidence="2">
    <location>
        <begin position="1"/>
        <end position="23"/>
    </location>
</feature>
<keyword evidence="1" id="KW-1133">Transmembrane helix</keyword>
<evidence type="ECO:0000313" key="5">
    <source>
        <dbReference type="Proteomes" id="UP000527143"/>
    </source>
</evidence>
<organism evidence="4 5">
    <name type="scientific">Sphingomonas xinjiangensis</name>
    <dbReference type="NCBI Taxonomy" id="643568"/>
    <lineage>
        <taxon>Bacteria</taxon>
        <taxon>Pseudomonadati</taxon>
        <taxon>Pseudomonadota</taxon>
        <taxon>Alphaproteobacteria</taxon>
        <taxon>Sphingomonadales</taxon>
        <taxon>Sphingomonadaceae</taxon>
        <taxon>Sphingomonas</taxon>
    </lineage>
</organism>
<comment type="caution">
    <text evidence="4">The sequence shown here is derived from an EMBL/GenBank/DDBJ whole genome shotgun (WGS) entry which is preliminary data.</text>
</comment>
<dbReference type="NCBIfam" id="TIGR02595">
    <property type="entry name" value="PEP_CTERM"/>
    <property type="match status" value="1"/>
</dbReference>
<dbReference type="Proteomes" id="UP000527143">
    <property type="component" value="Unassembled WGS sequence"/>
</dbReference>
<dbReference type="EMBL" id="JACIJF010000013">
    <property type="protein sequence ID" value="MBB5712175.1"/>
    <property type="molecule type" value="Genomic_DNA"/>
</dbReference>
<proteinExistence type="predicted"/>
<evidence type="ECO:0000259" key="3">
    <source>
        <dbReference type="Pfam" id="PF07589"/>
    </source>
</evidence>
<reference evidence="4 5" key="1">
    <citation type="submission" date="2020-08" db="EMBL/GenBank/DDBJ databases">
        <title>Genomic Encyclopedia of Type Strains, Phase IV (KMG-IV): sequencing the most valuable type-strain genomes for metagenomic binning, comparative biology and taxonomic classification.</title>
        <authorList>
            <person name="Goeker M."/>
        </authorList>
    </citation>
    <scope>NUCLEOTIDE SEQUENCE [LARGE SCALE GENOMIC DNA]</scope>
    <source>
        <strain evidence="4 5">DSM 26736</strain>
    </source>
</reference>
<keyword evidence="5" id="KW-1185">Reference proteome</keyword>
<accession>A0A840YIB9</accession>
<keyword evidence="1" id="KW-0812">Transmembrane</keyword>
<evidence type="ECO:0000313" key="4">
    <source>
        <dbReference type="EMBL" id="MBB5712175.1"/>
    </source>
</evidence>
<keyword evidence="2" id="KW-0732">Signal</keyword>
<evidence type="ECO:0000256" key="1">
    <source>
        <dbReference type="SAM" id="Phobius"/>
    </source>
</evidence>
<feature type="chain" id="PRO_5032370595" description="Ice-binding protein C-terminal domain-containing protein" evidence="2">
    <location>
        <begin position="24"/>
        <end position="202"/>
    </location>
</feature>
<dbReference type="RefSeq" id="WP_184090251.1">
    <property type="nucleotide sequence ID" value="NZ_JACIJF010000013.1"/>
</dbReference>
<dbReference type="InterPro" id="IPR013424">
    <property type="entry name" value="Ice-binding_C"/>
</dbReference>
<protein>
    <recommendedName>
        <fullName evidence="3">Ice-binding protein C-terminal domain-containing protein</fullName>
    </recommendedName>
</protein>
<name>A0A840YIB9_9SPHN</name>
<keyword evidence="1" id="KW-0472">Membrane</keyword>
<evidence type="ECO:0000256" key="2">
    <source>
        <dbReference type="SAM" id="SignalP"/>
    </source>
</evidence>
<dbReference type="AlphaFoldDB" id="A0A840YIB9"/>
<sequence length="202" mass="20653">MKNYLLGVAAASLMIGAAGTAQAASIIAVNNSCNTDGRQSFCVDGDAQAPGVDDFISATISNSFRGNTNFDDTYSFIIDKNGIGSGGLQTSFATEANFVNITDLIINNVSYASSIVSTPAGQSASVNGIKIIAGALNSIRVVGSFMPSTPAGAGNYTGNLTFSASAVPEASTWAMMMLGMGAVGFGMRRRRKASSSARVTFA</sequence>
<dbReference type="Pfam" id="PF07589">
    <property type="entry name" value="PEP-CTERM"/>
    <property type="match status" value="1"/>
</dbReference>